<dbReference type="AlphaFoldDB" id="A0A3S5AII0"/>
<feature type="compositionally biased region" description="Basic and acidic residues" evidence="1">
    <location>
        <begin position="67"/>
        <end position="79"/>
    </location>
</feature>
<evidence type="ECO:0000256" key="1">
    <source>
        <dbReference type="SAM" id="MobiDB-lite"/>
    </source>
</evidence>
<accession>A0A3S5AII0</accession>
<feature type="region of interest" description="Disordered" evidence="1">
    <location>
        <begin position="1"/>
        <end position="33"/>
    </location>
</feature>
<sequence>MLRGRYAPNEQRIPASVAPETRQLARSGQSPDPGVFAHLVTMVPVESAYSGKVVPTNRSTLLTPKEAPVRSRTAEGRLP</sequence>
<proteinExistence type="predicted"/>
<gene>
    <name evidence="2" type="ORF">PXEA_LOCUS31294</name>
</gene>
<evidence type="ECO:0000313" key="2">
    <source>
        <dbReference type="EMBL" id="VEL37854.1"/>
    </source>
</evidence>
<feature type="region of interest" description="Disordered" evidence="1">
    <location>
        <begin position="60"/>
        <end position="79"/>
    </location>
</feature>
<reference evidence="2" key="1">
    <citation type="submission" date="2018-11" db="EMBL/GenBank/DDBJ databases">
        <authorList>
            <consortium name="Pathogen Informatics"/>
        </authorList>
    </citation>
    <scope>NUCLEOTIDE SEQUENCE</scope>
</reference>
<comment type="caution">
    <text evidence="2">The sequence shown here is derived from an EMBL/GenBank/DDBJ whole genome shotgun (WGS) entry which is preliminary data.</text>
</comment>
<keyword evidence="3" id="KW-1185">Reference proteome</keyword>
<protein>
    <submittedName>
        <fullName evidence="2">Uncharacterized protein</fullName>
    </submittedName>
</protein>
<name>A0A3S5AII0_9PLAT</name>
<evidence type="ECO:0000313" key="3">
    <source>
        <dbReference type="Proteomes" id="UP000784294"/>
    </source>
</evidence>
<dbReference type="Proteomes" id="UP000784294">
    <property type="component" value="Unassembled WGS sequence"/>
</dbReference>
<dbReference type="EMBL" id="CAAALY010256151">
    <property type="protein sequence ID" value="VEL37854.1"/>
    <property type="molecule type" value="Genomic_DNA"/>
</dbReference>
<organism evidence="2 3">
    <name type="scientific">Protopolystoma xenopodis</name>
    <dbReference type="NCBI Taxonomy" id="117903"/>
    <lineage>
        <taxon>Eukaryota</taxon>
        <taxon>Metazoa</taxon>
        <taxon>Spiralia</taxon>
        <taxon>Lophotrochozoa</taxon>
        <taxon>Platyhelminthes</taxon>
        <taxon>Monogenea</taxon>
        <taxon>Polyopisthocotylea</taxon>
        <taxon>Polystomatidea</taxon>
        <taxon>Polystomatidae</taxon>
        <taxon>Protopolystoma</taxon>
    </lineage>
</organism>